<comment type="caution">
    <text evidence="1">The sequence shown here is derived from an EMBL/GenBank/DDBJ whole genome shotgun (WGS) entry which is preliminary data.</text>
</comment>
<evidence type="ECO:0000313" key="1">
    <source>
        <dbReference type="EMBL" id="KAI7940785.1"/>
    </source>
</evidence>
<accession>A0ACC0DXS6</accession>
<dbReference type="Proteomes" id="UP001060170">
    <property type="component" value="Chromosome 13"/>
</dbReference>
<feature type="non-terminal residue" evidence="1">
    <location>
        <position position="548"/>
    </location>
</feature>
<dbReference type="EMBL" id="CM045877">
    <property type="protein sequence ID" value="KAI7940785.1"/>
    <property type="molecule type" value="Genomic_DNA"/>
</dbReference>
<gene>
    <name evidence="1" type="ORF">MJO28_013070</name>
</gene>
<reference evidence="1 2" key="3">
    <citation type="journal article" date="2022" name="Microbiol. Spectr.">
        <title>Folding features and dynamics of 3D genome architecture in plant fungal pathogens.</title>
        <authorList>
            <person name="Xia C."/>
        </authorList>
    </citation>
    <scope>NUCLEOTIDE SEQUENCE [LARGE SCALE GENOMIC DNA]</scope>
    <source>
        <strain evidence="1 2">93-210</strain>
    </source>
</reference>
<reference evidence="2" key="1">
    <citation type="journal article" date="2018" name="BMC Genomics">
        <title>Genomic insights into host adaptation between the wheat stripe rust pathogen (Puccinia striiformis f. sp. tritici) and the barley stripe rust pathogen (Puccinia striiformis f. sp. hordei).</title>
        <authorList>
            <person name="Xia C."/>
            <person name="Wang M."/>
            <person name="Yin C."/>
            <person name="Cornejo O.E."/>
            <person name="Hulbert S.H."/>
            <person name="Chen X."/>
        </authorList>
    </citation>
    <scope>NUCLEOTIDE SEQUENCE [LARGE SCALE GENOMIC DNA]</scope>
    <source>
        <strain evidence="2">93-210</strain>
    </source>
</reference>
<feature type="non-terminal residue" evidence="1">
    <location>
        <position position="1"/>
    </location>
</feature>
<proteinExistence type="predicted"/>
<reference evidence="2" key="2">
    <citation type="journal article" date="2018" name="Mol. Plant Microbe Interact.">
        <title>Genome sequence resources for the wheat stripe rust pathogen (Puccinia striiformis f. sp. tritici) and the barley stripe rust pathogen (Puccinia striiformis f. sp. hordei).</title>
        <authorList>
            <person name="Xia C."/>
            <person name="Wang M."/>
            <person name="Yin C."/>
            <person name="Cornejo O.E."/>
            <person name="Hulbert S.H."/>
            <person name="Chen X."/>
        </authorList>
    </citation>
    <scope>NUCLEOTIDE SEQUENCE [LARGE SCALE GENOMIC DNA]</scope>
    <source>
        <strain evidence="2">93-210</strain>
    </source>
</reference>
<keyword evidence="2" id="KW-1185">Reference proteome</keyword>
<evidence type="ECO:0000313" key="2">
    <source>
        <dbReference type="Proteomes" id="UP001060170"/>
    </source>
</evidence>
<organism evidence="1 2">
    <name type="scientific">Puccinia striiformis f. sp. tritici</name>
    <dbReference type="NCBI Taxonomy" id="168172"/>
    <lineage>
        <taxon>Eukaryota</taxon>
        <taxon>Fungi</taxon>
        <taxon>Dikarya</taxon>
        <taxon>Basidiomycota</taxon>
        <taxon>Pucciniomycotina</taxon>
        <taxon>Pucciniomycetes</taxon>
        <taxon>Pucciniales</taxon>
        <taxon>Pucciniaceae</taxon>
        <taxon>Puccinia</taxon>
    </lineage>
</organism>
<name>A0ACC0DXS6_9BASI</name>
<protein>
    <submittedName>
        <fullName evidence="1">Uncharacterized protein</fullName>
    </submittedName>
</protein>
<sequence>SVTNAYSRTGSIGKGRISQNSNVPHRHEYLTLPVSTRAMTSTERSSRTVSPLLLPRELSTYRPTIDYEELSQENAGSSVESFHEKGLPPSTGRQPVTLRRINFERSRLPALCLVVLVSTTVLYMLSAALHIQRFNDVTSARPIKIHFKDGSLRNNEVECDTPLQIVADEADAHVVIWSSPKTNVNISEYDGEKSRRERPGQLHGFWSLESAEYYPQIKRARQQLVMKDPKAFDFEVTYKTSSDFPIPYAYGFIDFRKASLAFEARRQDKIAAAFISNCDPLNNRTQILQQLIDLLPGQIDSFGQCLNNAKSDEFVQQFNLNPLTNDQPQHKLSRWEEKMRIIQRYKFTIAFENSNEEDYVTEKYYQALEAGSIPIHLGQTPEQFEKFKPSTNSTLNVADFKTVEALADRIKQIAHDRVSFESMLAWKNEQFPERFEEILGYGKLHEACRIAKVSTSFATIRHPFPNPTASPFTNRILTIYFGIFLVVFQVPPEKVAEPSRIQSGAIRFILSTIEFKCGITSTVESRRPPNLKGKCKNNLHIYLIPKCL</sequence>